<comment type="caution">
    <text evidence="1">The sequence shown here is derived from an EMBL/GenBank/DDBJ whole genome shotgun (WGS) entry which is preliminary data.</text>
</comment>
<protein>
    <submittedName>
        <fullName evidence="1">Uncharacterized protein</fullName>
    </submittedName>
</protein>
<keyword evidence="2" id="KW-1185">Reference proteome</keyword>
<accession>A0A5C5Z9K2</accession>
<proteinExistence type="predicted"/>
<reference evidence="1 2" key="1">
    <citation type="submission" date="2019-02" db="EMBL/GenBank/DDBJ databases">
        <title>Deep-cultivation of Planctomycetes and their phenomic and genomic characterization uncovers novel biology.</title>
        <authorList>
            <person name="Wiegand S."/>
            <person name="Jogler M."/>
            <person name="Boedeker C."/>
            <person name="Pinto D."/>
            <person name="Vollmers J."/>
            <person name="Rivas-Marin E."/>
            <person name="Kohn T."/>
            <person name="Peeters S.H."/>
            <person name="Heuer A."/>
            <person name="Rast P."/>
            <person name="Oberbeckmann S."/>
            <person name="Bunk B."/>
            <person name="Jeske O."/>
            <person name="Meyerdierks A."/>
            <person name="Storesund J.E."/>
            <person name="Kallscheuer N."/>
            <person name="Luecker S."/>
            <person name="Lage O.M."/>
            <person name="Pohl T."/>
            <person name="Merkel B.J."/>
            <person name="Hornburger P."/>
            <person name="Mueller R.-W."/>
            <person name="Bruemmer F."/>
            <person name="Labrenz M."/>
            <person name="Spormann A.M."/>
            <person name="Op Den Camp H."/>
            <person name="Overmann J."/>
            <person name="Amann R."/>
            <person name="Jetten M.S.M."/>
            <person name="Mascher T."/>
            <person name="Medema M.H."/>
            <person name="Devos D.P."/>
            <person name="Kaster A.-K."/>
            <person name="Ovreas L."/>
            <person name="Rohde M."/>
            <person name="Galperin M.Y."/>
            <person name="Jogler C."/>
        </authorList>
    </citation>
    <scope>NUCLEOTIDE SEQUENCE [LARGE SCALE GENOMIC DNA]</scope>
    <source>
        <strain evidence="1 2">CA13</strain>
    </source>
</reference>
<organism evidence="1 2">
    <name type="scientific">Novipirellula herctigrandis</name>
    <dbReference type="NCBI Taxonomy" id="2527986"/>
    <lineage>
        <taxon>Bacteria</taxon>
        <taxon>Pseudomonadati</taxon>
        <taxon>Planctomycetota</taxon>
        <taxon>Planctomycetia</taxon>
        <taxon>Pirellulales</taxon>
        <taxon>Pirellulaceae</taxon>
        <taxon>Novipirellula</taxon>
    </lineage>
</organism>
<dbReference type="EMBL" id="SJPJ01000001">
    <property type="protein sequence ID" value="TWT84049.1"/>
    <property type="molecule type" value="Genomic_DNA"/>
</dbReference>
<evidence type="ECO:0000313" key="2">
    <source>
        <dbReference type="Proteomes" id="UP000315010"/>
    </source>
</evidence>
<evidence type="ECO:0000313" key="1">
    <source>
        <dbReference type="EMBL" id="TWT84049.1"/>
    </source>
</evidence>
<sequence length="131" mass="14441">MEVVAGRSRRLTLLVTWDHGHVVKEHPIFAGLPSGGLMGQTYENVWAKRTLTGLDTKPIVGSVTHDFYPLKRNKPNYLGPESAWWGTDLGVVKQGEGRFVLSALRLVENLAKDPVADKTLLNLTKFSAASE</sequence>
<name>A0A5C5Z9K2_9BACT</name>
<dbReference type="Proteomes" id="UP000315010">
    <property type="component" value="Unassembled WGS sequence"/>
</dbReference>
<gene>
    <name evidence="1" type="ORF">CA13_55250</name>
</gene>
<dbReference type="AlphaFoldDB" id="A0A5C5Z9K2"/>